<keyword evidence="3 5" id="KW-1133">Transmembrane helix</keyword>
<dbReference type="PANTHER" id="PTHR21016:SF25">
    <property type="entry name" value="TM2 DOMAIN-CONTAINING PROTEIN DDB_G0277895-RELATED"/>
    <property type="match status" value="1"/>
</dbReference>
<feature type="transmembrane region" description="Helical" evidence="5">
    <location>
        <begin position="7"/>
        <end position="26"/>
    </location>
</feature>
<dbReference type="Pfam" id="PF05154">
    <property type="entry name" value="TM2"/>
    <property type="match status" value="1"/>
</dbReference>
<feature type="transmembrane region" description="Helical" evidence="5">
    <location>
        <begin position="32"/>
        <end position="53"/>
    </location>
</feature>
<evidence type="ECO:0000313" key="8">
    <source>
        <dbReference type="Proteomes" id="UP000002384"/>
    </source>
</evidence>
<protein>
    <submittedName>
        <fullName evidence="7">TM2 domain containing protein</fullName>
    </submittedName>
</protein>
<evidence type="ECO:0000256" key="5">
    <source>
        <dbReference type="SAM" id="Phobius"/>
    </source>
</evidence>
<keyword evidence="8" id="KW-1185">Reference proteome</keyword>
<keyword evidence="4 5" id="KW-0472">Membrane</keyword>
<dbReference type="AlphaFoldDB" id="B7KCF2"/>
<dbReference type="InterPro" id="IPR007829">
    <property type="entry name" value="TM2"/>
</dbReference>
<dbReference type="EMBL" id="CP001291">
    <property type="protein sequence ID" value="ACK70257.1"/>
    <property type="molecule type" value="Genomic_DNA"/>
</dbReference>
<dbReference type="OrthoDB" id="472871at2"/>
<dbReference type="KEGG" id="cyc:PCC7424_1825"/>
<evidence type="ECO:0000256" key="2">
    <source>
        <dbReference type="ARBA" id="ARBA00022692"/>
    </source>
</evidence>
<dbReference type="eggNOG" id="COG2314">
    <property type="taxonomic scope" value="Bacteria"/>
</dbReference>
<dbReference type="PANTHER" id="PTHR21016">
    <property type="entry name" value="BETA-AMYLOID BINDING PROTEIN-RELATED"/>
    <property type="match status" value="1"/>
</dbReference>
<dbReference type="InterPro" id="IPR050932">
    <property type="entry name" value="TM2D1-3-like"/>
</dbReference>
<evidence type="ECO:0000313" key="7">
    <source>
        <dbReference type="EMBL" id="ACK70257.1"/>
    </source>
</evidence>
<reference evidence="8" key="1">
    <citation type="journal article" date="2011" name="MBio">
        <title>Novel metabolic attributes of the genus Cyanothece, comprising a group of unicellular nitrogen-fixing Cyanobacteria.</title>
        <authorList>
            <person name="Bandyopadhyay A."/>
            <person name="Elvitigala T."/>
            <person name="Welsh E."/>
            <person name="Stockel J."/>
            <person name="Liberton M."/>
            <person name="Min H."/>
            <person name="Sherman L.A."/>
            <person name="Pakrasi H.B."/>
        </authorList>
    </citation>
    <scope>NUCLEOTIDE SEQUENCE [LARGE SCALE GENOMIC DNA]</scope>
    <source>
        <strain evidence="8">PCC 7424</strain>
    </source>
</reference>
<feature type="domain" description="TM2" evidence="6">
    <location>
        <begin position="10"/>
        <end position="51"/>
    </location>
</feature>
<dbReference type="RefSeq" id="WP_012599200.1">
    <property type="nucleotide sequence ID" value="NC_011729.1"/>
</dbReference>
<dbReference type="Proteomes" id="UP000002384">
    <property type="component" value="Chromosome"/>
</dbReference>
<evidence type="ECO:0000256" key="1">
    <source>
        <dbReference type="ARBA" id="ARBA00004141"/>
    </source>
</evidence>
<dbReference type="HOGENOM" id="CLU_133283_0_0_3"/>
<sequence>MNKRQSSYFLWLGCFLGFAGLHRIYNGKVKTGLLWLMTWGLFGVGQFVDLFLIPSMTEEKAIEPKDYPLFGKGGNYHSANVELVEPTPENLMIKLVKAAHEKGGKISVTQGVLATGKGFKEVETALIEMVKTGYVSVDNDPKTGIVVYSLHEIS</sequence>
<organism evidence="7 8">
    <name type="scientific">Gloeothece citriformis (strain PCC 7424)</name>
    <name type="common">Cyanothece sp. (strain PCC 7424)</name>
    <dbReference type="NCBI Taxonomy" id="65393"/>
    <lineage>
        <taxon>Bacteria</taxon>
        <taxon>Bacillati</taxon>
        <taxon>Cyanobacteriota</taxon>
        <taxon>Cyanophyceae</taxon>
        <taxon>Oscillatoriophycideae</taxon>
        <taxon>Chroococcales</taxon>
        <taxon>Aphanothecaceae</taxon>
        <taxon>Gloeothece</taxon>
        <taxon>Gloeothece citriformis</taxon>
    </lineage>
</organism>
<dbReference type="GO" id="GO:0016020">
    <property type="term" value="C:membrane"/>
    <property type="evidence" value="ECO:0007669"/>
    <property type="project" value="UniProtKB-SubCell"/>
</dbReference>
<proteinExistence type="predicted"/>
<evidence type="ECO:0000256" key="4">
    <source>
        <dbReference type="ARBA" id="ARBA00023136"/>
    </source>
</evidence>
<evidence type="ECO:0000259" key="6">
    <source>
        <dbReference type="Pfam" id="PF05154"/>
    </source>
</evidence>
<comment type="subcellular location">
    <subcellularLocation>
        <location evidence="1">Membrane</location>
        <topology evidence="1">Multi-pass membrane protein</topology>
    </subcellularLocation>
</comment>
<accession>B7KCF2</accession>
<keyword evidence="2 5" id="KW-0812">Transmembrane</keyword>
<name>B7KCF2_GLOC7</name>
<dbReference type="STRING" id="65393.PCC7424_1825"/>
<gene>
    <name evidence="7" type="ordered locus">PCC7424_1825</name>
</gene>
<evidence type="ECO:0000256" key="3">
    <source>
        <dbReference type="ARBA" id="ARBA00022989"/>
    </source>
</evidence>